<evidence type="ECO:0000313" key="2">
    <source>
        <dbReference type="Proteomes" id="UP000287033"/>
    </source>
</evidence>
<organism evidence="1 2">
    <name type="scientific">Chiloscyllium punctatum</name>
    <name type="common">Brownbanded bambooshark</name>
    <name type="synonym">Hemiscyllium punctatum</name>
    <dbReference type="NCBI Taxonomy" id="137246"/>
    <lineage>
        <taxon>Eukaryota</taxon>
        <taxon>Metazoa</taxon>
        <taxon>Chordata</taxon>
        <taxon>Craniata</taxon>
        <taxon>Vertebrata</taxon>
        <taxon>Chondrichthyes</taxon>
        <taxon>Elasmobranchii</taxon>
        <taxon>Galeomorphii</taxon>
        <taxon>Galeoidea</taxon>
        <taxon>Orectolobiformes</taxon>
        <taxon>Hemiscylliidae</taxon>
        <taxon>Chiloscyllium</taxon>
    </lineage>
</organism>
<evidence type="ECO:0000313" key="1">
    <source>
        <dbReference type="EMBL" id="GCC37475.1"/>
    </source>
</evidence>
<gene>
    <name evidence="1" type="ORF">chiPu_0015979</name>
</gene>
<reference evidence="1 2" key="1">
    <citation type="journal article" date="2018" name="Nat. Ecol. Evol.">
        <title>Shark genomes provide insights into elasmobranch evolution and the origin of vertebrates.</title>
        <authorList>
            <person name="Hara Y"/>
            <person name="Yamaguchi K"/>
            <person name="Onimaru K"/>
            <person name="Kadota M"/>
            <person name="Koyanagi M"/>
            <person name="Keeley SD"/>
            <person name="Tatsumi K"/>
            <person name="Tanaka K"/>
            <person name="Motone F"/>
            <person name="Kageyama Y"/>
            <person name="Nozu R"/>
            <person name="Adachi N"/>
            <person name="Nishimura O"/>
            <person name="Nakagawa R"/>
            <person name="Tanegashima C"/>
            <person name="Kiyatake I"/>
            <person name="Matsumoto R"/>
            <person name="Murakumo K"/>
            <person name="Nishida K"/>
            <person name="Terakita A"/>
            <person name="Kuratani S"/>
            <person name="Sato K"/>
            <person name="Hyodo S Kuraku.S."/>
        </authorList>
    </citation>
    <scope>NUCLEOTIDE SEQUENCE [LARGE SCALE GENOMIC DNA]</scope>
</reference>
<keyword evidence="2" id="KW-1185">Reference proteome</keyword>
<comment type="caution">
    <text evidence="1">The sequence shown here is derived from an EMBL/GenBank/DDBJ whole genome shotgun (WGS) entry which is preliminary data.</text>
</comment>
<dbReference type="Proteomes" id="UP000287033">
    <property type="component" value="Unassembled WGS sequence"/>
</dbReference>
<name>A0A401T4C3_CHIPU</name>
<accession>A0A401T4C3</accession>
<dbReference type="AlphaFoldDB" id="A0A401T4C3"/>
<dbReference type="EMBL" id="BEZZ01001005">
    <property type="protein sequence ID" value="GCC37475.1"/>
    <property type="molecule type" value="Genomic_DNA"/>
</dbReference>
<protein>
    <submittedName>
        <fullName evidence="1">Uncharacterized protein</fullName>
    </submittedName>
</protein>
<proteinExistence type="predicted"/>
<sequence>MGRWIRRVAFRRTPLTEIGNDSRFTLGTHSSQKPCDKVRFTVSPVDNDMPRGLTVQTHQDVFCFGCESGLQQSSLVMYLFVLQVAFSRRIIPSCLSKVMVILNGIFNSCRSRSYIWRGHKESKLHAAVSSNFLVSV</sequence>